<reference evidence="3 4" key="1">
    <citation type="journal article" date="2012" name="Stand. Genomic Sci.">
        <title>Genome sequence of the orange-pigmented seawater bacterium Owenweeksia hongkongensis type strain (UST20020801(T)).</title>
        <authorList>
            <person name="Riedel T."/>
            <person name="Held B."/>
            <person name="Nolan M."/>
            <person name="Lucas S."/>
            <person name="Lapidus A."/>
            <person name="Tice H."/>
            <person name="Del Rio T.G."/>
            <person name="Cheng J.F."/>
            <person name="Han C."/>
            <person name="Tapia R."/>
            <person name="Goodwin L.A."/>
            <person name="Pitluck S."/>
            <person name="Liolios K."/>
            <person name="Mavromatis K."/>
            <person name="Pagani I."/>
            <person name="Ivanova N."/>
            <person name="Mikhailova N."/>
            <person name="Pati A."/>
            <person name="Chen A."/>
            <person name="Palaniappan K."/>
            <person name="Rohde M."/>
            <person name="Tindall B.J."/>
            <person name="Detter J.C."/>
            <person name="Goker M."/>
            <person name="Woyke T."/>
            <person name="Bristow J."/>
            <person name="Eisen J.A."/>
            <person name="Markowitz V."/>
            <person name="Hugenholtz P."/>
            <person name="Klenk H.P."/>
            <person name="Kyrpides N.C."/>
        </authorList>
    </citation>
    <scope>NUCLEOTIDE SEQUENCE</scope>
    <source>
        <strain evidence="4">DSM 17368 / JCM 12287 / NRRL B-23963</strain>
    </source>
</reference>
<dbReference type="STRING" id="926562.Oweho_0211"/>
<dbReference type="EMBL" id="CP003156">
    <property type="protein sequence ID" value="AEV31233.1"/>
    <property type="molecule type" value="Genomic_DNA"/>
</dbReference>
<feature type="domain" description="LPS-assembly protein LptD central" evidence="2">
    <location>
        <begin position="234"/>
        <end position="714"/>
    </location>
</feature>
<dbReference type="Pfam" id="PF19838">
    <property type="entry name" value="LptD_2"/>
    <property type="match status" value="1"/>
</dbReference>
<evidence type="ECO:0000313" key="3">
    <source>
        <dbReference type="EMBL" id="AEV31233.1"/>
    </source>
</evidence>
<dbReference type="eggNOG" id="COG1452">
    <property type="taxonomic scope" value="Bacteria"/>
</dbReference>
<evidence type="ECO:0000256" key="1">
    <source>
        <dbReference type="SAM" id="MobiDB-lite"/>
    </source>
</evidence>
<dbReference type="GO" id="GO:0009279">
    <property type="term" value="C:cell outer membrane"/>
    <property type="evidence" value="ECO:0007669"/>
    <property type="project" value="TreeGrafter"/>
</dbReference>
<dbReference type="AlphaFoldDB" id="G8R7C2"/>
<evidence type="ECO:0000259" key="2">
    <source>
        <dbReference type="Pfam" id="PF19838"/>
    </source>
</evidence>
<organism evidence="3 4">
    <name type="scientific">Owenweeksia hongkongensis (strain DSM 17368 / CIP 108786 / JCM 12287 / NRRL B-23963 / UST20020801)</name>
    <dbReference type="NCBI Taxonomy" id="926562"/>
    <lineage>
        <taxon>Bacteria</taxon>
        <taxon>Pseudomonadati</taxon>
        <taxon>Bacteroidota</taxon>
        <taxon>Flavobacteriia</taxon>
        <taxon>Flavobacteriales</taxon>
        <taxon>Owenweeksiaceae</taxon>
        <taxon>Owenweeksia</taxon>
    </lineage>
</organism>
<proteinExistence type="predicted"/>
<gene>
    <name evidence="3" type="ordered locus">Oweho_0211</name>
</gene>
<dbReference type="InterPro" id="IPR050218">
    <property type="entry name" value="LptD"/>
</dbReference>
<dbReference type="HOGENOM" id="CLU_007637_0_0_10"/>
<protein>
    <recommendedName>
        <fullName evidence="2">LPS-assembly protein LptD central domain-containing protein</fullName>
    </recommendedName>
</protein>
<dbReference type="KEGG" id="oho:Oweho_0211"/>
<dbReference type="PANTHER" id="PTHR30189:SF1">
    <property type="entry name" value="LPS-ASSEMBLY PROTEIN LPTD"/>
    <property type="match status" value="1"/>
</dbReference>
<sequence>MSKRVLKFIILLTVIVGFVVPSFGQVVPSDSLPAIDSVAQALDSTTATGVLDSLYQDTPVSNKVRLSTDSIYSTPVSRPSDDGGFLTSKVEYTASDSIVGSLDIGEAYLYNEAKVSYENMTITAGYIQINFDNSEVYATGLRDTSGAVVQKPIFIEGGKSYRADTMRYNFDSKKAKIKRVITKEGEGFLHGEDVKKINDNVFYVKNAAYTTCSHEHPHFEIKTNKAKVVAGDKIITRFAYLEVLDVPTPLIVPFGFFPTTETRKSGIIIPAYGRNLNRGYFLTNGGYYWAINDYLDLTLTGDAYSQGGWGLNGRTNYRKRYKYSGNFGMSYSKVRYGREEFLDYGSQFFADNSQFAVNWSHQQDAKANPSLRFSANVNLSSANYFKLNSTDRDEVLQNTANSSISLNKSWVGKPYNLTATLNHSQNNTTNDMTVTLPDVNFSVNRQFPFKRKNAVGSKKWFEEIGYSYNVTGKNEIRTKMGKPFFTETVFADSARNGVRHSIPISANYKVFKNFVLNPSINYTERWYFERSEWGFVDSIDGRAVNQARVVDTTKGFYGVRDFSVNANLSTKLYGQWNYKGFVKAIRHVMTPTVGLSYRPDFSTEFWGYYQDVQVDTLGNTERRNMYNYGLYGSAGEGVQGNVNFSLLNTLESKIRDKQDSTGAKKVKILERLSLTTSYNVAAEEFKWSNVNLTMSSSIFKGLISLNYSAVFDLYGYDEIEGQRVNEFAIDVNGKLLRTTSQRFTTGINLDQSRFSKKENSQKSDEDKQSQGPLADPGFANDLGITAGDINYYNTRQRVDFSLPWSANVNYNLTKSYNGLDAVVRQSADMNANFEITKNWRAGMSTGYDIEAKDFTYTSFDFYRNLHCWEIRCSWVPFGLQQSYTIGINVKAQTLKDLKLERVRGIGDFER</sequence>
<feature type="compositionally biased region" description="Basic and acidic residues" evidence="1">
    <location>
        <begin position="754"/>
        <end position="768"/>
    </location>
</feature>
<dbReference type="InterPro" id="IPR045659">
    <property type="entry name" value="LptD_2"/>
</dbReference>
<evidence type="ECO:0000313" key="4">
    <source>
        <dbReference type="Proteomes" id="UP000005631"/>
    </source>
</evidence>
<keyword evidence="4" id="KW-1185">Reference proteome</keyword>
<name>G8R7C2_OWEHD</name>
<dbReference type="OrthoDB" id="9802320at2"/>
<feature type="region of interest" description="Disordered" evidence="1">
    <location>
        <begin position="754"/>
        <end position="776"/>
    </location>
</feature>
<dbReference type="Proteomes" id="UP000005631">
    <property type="component" value="Chromosome"/>
</dbReference>
<dbReference type="PANTHER" id="PTHR30189">
    <property type="entry name" value="LPS-ASSEMBLY PROTEIN"/>
    <property type="match status" value="1"/>
</dbReference>
<accession>G8R7C2</accession>
<dbReference type="GO" id="GO:1990351">
    <property type="term" value="C:transporter complex"/>
    <property type="evidence" value="ECO:0007669"/>
    <property type="project" value="TreeGrafter"/>
</dbReference>
<dbReference type="PATRIC" id="fig|926562.3.peg.216"/>